<dbReference type="PRINTS" id="PR00032">
    <property type="entry name" value="HTHARAC"/>
</dbReference>
<dbReference type="InterPro" id="IPR003313">
    <property type="entry name" value="AraC-bd"/>
</dbReference>
<dbReference type="InterPro" id="IPR037923">
    <property type="entry name" value="HTH-like"/>
</dbReference>
<keyword evidence="1" id="KW-0805">Transcription regulation</keyword>
<dbReference type="InterPro" id="IPR018062">
    <property type="entry name" value="HTH_AraC-typ_CS"/>
</dbReference>
<accession>A0AAD1CDJ8</accession>
<dbReference type="Pfam" id="PF12833">
    <property type="entry name" value="HTH_18"/>
    <property type="match status" value="1"/>
</dbReference>
<gene>
    <name evidence="6" type="ORF">PDPUS_1_01187</name>
</gene>
<evidence type="ECO:0000256" key="4">
    <source>
        <dbReference type="ARBA" id="ARBA00023163"/>
    </source>
</evidence>
<keyword evidence="3" id="KW-0010">Activator</keyword>
<protein>
    <submittedName>
        <fullName evidence="6">Bifunctional transcriptional activator/DNA repair enzyme Ada</fullName>
    </submittedName>
</protein>
<dbReference type="Pfam" id="PF02311">
    <property type="entry name" value="AraC_binding"/>
    <property type="match status" value="1"/>
</dbReference>
<dbReference type="AlphaFoldDB" id="A0AAD1CDJ8"/>
<dbReference type="EMBL" id="AP018045">
    <property type="protein sequence ID" value="BAX52561.1"/>
    <property type="molecule type" value="Genomic_DNA"/>
</dbReference>
<organism evidence="6 7">
    <name type="scientific">Photobacterium damsela subsp. piscicida</name>
    <name type="common">Pasteurella piscicida</name>
    <dbReference type="NCBI Taxonomy" id="38294"/>
    <lineage>
        <taxon>Bacteria</taxon>
        <taxon>Pseudomonadati</taxon>
        <taxon>Pseudomonadota</taxon>
        <taxon>Gammaproteobacteria</taxon>
        <taxon>Vibrionales</taxon>
        <taxon>Vibrionaceae</taxon>
        <taxon>Photobacterium</taxon>
    </lineage>
</organism>
<dbReference type="InterPro" id="IPR050204">
    <property type="entry name" value="AraC_XylS_family_regulators"/>
</dbReference>
<sequence length="291" mass="33092">MTIQLTSRTVKMAAKKSNIIESANYLHHQELGGIEMLDASYYKQCFSRHSHEGYTFGIIEKGAQKFFRTGVNNIAPTGSIILINADDIHNGEANTEEGWAYKALYPLPEQFEKISREIGGNNSLYPYFPDAVIHDEELAAQFHLVYQVLIESDNNLLRESLLYSLLIKLMAKHGKSRINFGPDKTASKQVTIVKDFLDDLPDANVSLNELAQLVSLNPYYLVRLFKKEFGLPPHAYQIQSRLRYATRLIKKGNKLADVAIQSGFHDQSHFIKHFKKAMGVTPRQYAKHFLS</sequence>
<evidence type="ECO:0000256" key="1">
    <source>
        <dbReference type="ARBA" id="ARBA00023015"/>
    </source>
</evidence>
<name>A0AAD1CDJ8_PHODP</name>
<dbReference type="GO" id="GO:0003700">
    <property type="term" value="F:DNA-binding transcription factor activity"/>
    <property type="evidence" value="ECO:0007669"/>
    <property type="project" value="InterPro"/>
</dbReference>
<dbReference type="PANTHER" id="PTHR46796:SF2">
    <property type="entry name" value="TRANSCRIPTIONAL REGULATORY PROTEIN"/>
    <property type="match status" value="1"/>
</dbReference>
<evidence type="ECO:0000313" key="7">
    <source>
        <dbReference type="Proteomes" id="UP000218676"/>
    </source>
</evidence>
<keyword evidence="4" id="KW-0804">Transcription</keyword>
<reference evidence="7" key="1">
    <citation type="submission" date="2017-05" db="EMBL/GenBank/DDBJ databases">
        <title>Whole genome sequence of fish pathogenic bacteria, Photobacterium damselae subsp. piscicida, strain 91-197, isolated from hybrid striped bass (Morone sp.) in USA.</title>
        <authorList>
            <person name="Teru Y."/>
            <person name="Hikima J."/>
            <person name="Kono T."/>
            <person name="Sakai M."/>
            <person name="Takano T."/>
            <person name="Hawke J.P."/>
            <person name="Takeyama H."/>
            <person name="Aoki T."/>
        </authorList>
    </citation>
    <scope>NUCLEOTIDE SEQUENCE [LARGE SCALE GENOMIC DNA]</scope>
    <source>
        <strain evidence="7">91-197</strain>
    </source>
</reference>
<evidence type="ECO:0000313" key="6">
    <source>
        <dbReference type="EMBL" id="BAX52561.1"/>
    </source>
</evidence>
<evidence type="ECO:0000256" key="2">
    <source>
        <dbReference type="ARBA" id="ARBA00023125"/>
    </source>
</evidence>
<dbReference type="SUPFAM" id="SSF46689">
    <property type="entry name" value="Homeodomain-like"/>
    <property type="match status" value="2"/>
</dbReference>
<feature type="domain" description="HTH araC/xylS-type" evidence="5">
    <location>
        <begin position="191"/>
        <end position="288"/>
    </location>
</feature>
<dbReference type="Proteomes" id="UP000218676">
    <property type="component" value="Chromosome 1"/>
</dbReference>
<evidence type="ECO:0000256" key="3">
    <source>
        <dbReference type="ARBA" id="ARBA00023159"/>
    </source>
</evidence>
<keyword evidence="2" id="KW-0238">DNA-binding</keyword>
<dbReference type="SUPFAM" id="SSF51215">
    <property type="entry name" value="Regulatory protein AraC"/>
    <property type="match status" value="1"/>
</dbReference>
<dbReference type="PANTHER" id="PTHR46796">
    <property type="entry name" value="HTH-TYPE TRANSCRIPTIONAL ACTIVATOR RHAS-RELATED"/>
    <property type="match status" value="1"/>
</dbReference>
<dbReference type="InterPro" id="IPR018060">
    <property type="entry name" value="HTH_AraC"/>
</dbReference>
<dbReference type="SMART" id="SM00342">
    <property type="entry name" value="HTH_ARAC"/>
    <property type="match status" value="1"/>
</dbReference>
<proteinExistence type="predicted"/>
<dbReference type="GO" id="GO:0043565">
    <property type="term" value="F:sequence-specific DNA binding"/>
    <property type="evidence" value="ECO:0007669"/>
    <property type="project" value="InterPro"/>
</dbReference>
<dbReference type="InterPro" id="IPR009057">
    <property type="entry name" value="Homeodomain-like_sf"/>
</dbReference>
<dbReference type="PROSITE" id="PS00041">
    <property type="entry name" value="HTH_ARAC_FAMILY_1"/>
    <property type="match status" value="1"/>
</dbReference>
<evidence type="ECO:0000259" key="5">
    <source>
        <dbReference type="PROSITE" id="PS01124"/>
    </source>
</evidence>
<dbReference type="RefSeq" id="WP_371332532.1">
    <property type="nucleotide sequence ID" value="NZ_AP018045.1"/>
</dbReference>
<dbReference type="Gene3D" id="1.10.10.60">
    <property type="entry name" value="Homeodomain-like"/>
    <property type="match status" value="2"/>
</dbReference>
<dbReference type="InterPro" id="IPR020449">
    <property type="entry name" value="Tscrpt_reg_AraC-type_HTH"/>
</dbReference>
<dbReference type="PROSITE" id="PS01124">
    <property type="entry name" value="HTH_ARAC_FAMILY_2"/>
    <property type="match status" value="1"/>
</dbReference>